<accession>A0A067PC98</accession>
<dbReference type="AlphaFoldDB" id="A0A067PC98"/>
<name>A0A067PC98_9AGAM</name>
<proteinExistence type="predicted"/>
<dbReference type="Proteomes" id="UP000027265">
    <property type="component" value="Unassembled WGS sequence"/>
</dbReference>
<dbReference type="OrthoDB" id="3238155at2759"/>
<dbReference type="HOGENOM" id="CLU_148200_1_0_1"/>
<organism evidence="1 2">
    <name type="scientific">Jaapia argillacea MUCL 33604</name>
    <dbReference type="NCBI Taxonomy" id="933084"/>
    <lineage>
        <taxon>Eukaryota</taxon>
        <taxon>Fungi</taxon>
        <taxon>Dikarya</taxon>
        <taxon>Basidiomycota</taxon>
        <taxon>Agaricomycotina</taxon>
        <taxon>Agaricomycetes</taxon>
        <taxon>Agaricomycetidae</taxon>
        <taxon>Jaapiales</taxon>
        <taxon>Jaapiaceae</taxon>
        <taxon>Jaapia</taxon>
    </lineage>
</organism>
<evidence type="ECO:0000313" key="2">
    <source>
        <dbReference type="Proteomes" id="UP000027265"/>
    </source>
</evidence>
<dbReference type="InParanoid" id="A0A067PC98"/>
<protein>
    <submittedName>
        <fullName evidence="1">Uncharacterized protein</fullName>
    </submittedName>
</protein>
<keyword evidence="2" id="KW-1185">Reference proteome</keyword>
<dbReference type="EMBL" id="KL197740">
    <property type="protein sequence ID" value="KDQ52389.1"/>
    <property type="molecule type" value="Genomic_DNA"/>
</dbReference>
<reference evidence="2" key="1">
    <citation type="journal article" date="2014" name="Proc. Natl. Acad. Sci. U.S.A.">
        <title>Extensive sampling of basidiomycete genomes demonstrates inadequacy of the white-rot/brown-rot paradigm for wood decay fungi.</title>
        <authorList>
            <person name="Riley R."/>
            <person name="Salamov A.A."/>
            <person name="Brown D.W."/>
            <person name="Nagy L.G."/>
            <person name="Floudas D."/>
            <person name="Held B.W."/>
            <person name="Levasseur A."/>
            <person name="Lombard V."/>
            <person name="Morin E."/>
            <person name="Otillar R."/>
            <person name="Lindquist E.A."/>
            <person name="Sun H."/>
            <person name="LaButti K.M."/>
            <person name="Schmutz J."/>
            <person name="Jabbour D."/>
            <person name="Luo H."/>
            <person name="Baker S.E."/>
            <person name="Pisabarro A.G."/>
            <person name="Walton J.D."/>
            <person name="Blanchette R.A."/>
            <person name="Henrissat B."/>
            <person name="Martin F."/>
            <person name="Cullen D."/>
            <person name="Hibbett D.S."/>
            <person name="Grigoriev I.V."/>
        </authorList>
    </citation>
    <scope>NUCLEOTIDE SEQUENCE [LARGE SCALE GENOMIC DNA]</scope>
    <source>
        <strain evidence="2">MUCL 33604</strain>
    </source>
</reference>
<sequence>MNDNNWKKLINIVLSLVKKYVKALDGVKMSMEAFGSICKGASRQDIISWSRAEAEAQAGQLKDITKMDIYGLSIKDTPTKAELQIQLTQDEETGNRPIHGSASWISNRMRIQEVQ</sequence>
<gene>
    <name evidence="1" type="ORF">JAAARDRAFT_138710</name>
</gene>
<evidence type="ECO:0000313" key="1">
    <source>
        <dbReference type="EMBL" id="KDQ52389.1"/>
    </source>
</evidence>